<dbReference type="PRINTS" id="PR00625">
    <property type="entry name" value="JDOMAIN"/>
</dbReference>
<accession>A0AAF5I3V5</accession>
<keyword evidence="3" id="KW-1185">Reference proteome</keyword>
<protein>
    <submittedName>
        <fullName evidence="4">PPIase FKBP-type domain-containing protein</fullName>
    </submittedName>
</protein>
<dbReference type="Gene3D" id="1.10.287.110">
    <property type="entry name" value="DnaJ domain"/>
    <property type="match status" value="1"/>
</dbReference>
<evidence type="ECO:0000313" key="3">
    <source>
        <dbReference type="Proteomes" id="UP000035681"/>
    </source>
</evidence>
<dbReference type="SUPFAM" id="SSF48452">
    <property type="entry name" value="TPR-like"/>
    <property type="match status" value="1"/>
</dbReference>
<evidence type="ECO:0000259" key="2">
    <source>
        <dbReference type="PROSITE" id="PS50076"/>
    </source>
</evidence>
<dbReference type="InterPro" id="IPR001623">
    <property type="entry name" value="DnaJ_domain"/>
</dbReference>
<dbReference type="Pfam" id="PF23322">
    <property type="entry name" value="PPIase_AIP"/>
    <property type="match status" value="1"/>
</dbReference>
<dbReference type="Pfam" id="PF00226">
    <property type="entry name" value="DnaJ"/>
    <property type="match status" value="1"/>
</dbReference>
<dbReference type="InterPro" id="IPR019734">
    <property type="entry name" value="TPR_rpt"/>
</dbReference>
<dbReference type="Proteomes" id="UP000035681">
    <property type="component" value="Unplaced"/>
</dbReference>
<dbReference type="Gene3D" id="1.25.40.10">
    <property type="entry name" value="Tetratricopeptide repeat domain"/>
    <property type="match status" value="1"/>
</dbReference>
<dbReference type="InterPro" id="IPR046357">
    <property type="entry name" value="PPIase_dom_sf"/>
</dbReference>
<dbReference type="InterPro" id="IPR011990">
    <property type="entry name" value="TPR-like_helical_dom_sf"/>
</dbReference>
<organism evidence="3 4">
    <name type="scientific">Strongyloides stercoralis</name>
    <name type="common">Threadworm</name>
    <dbReference type="NCBI Taxonomy" id="6248"/>
    <lineage>
        <taxon>Eukaryota</taxon>
        <taxon>Metazoa</taxon>
        <taxon>Ecdysozoa</taxon>
        <taxon>Nematoda</taxon>
        <taxon>Chromadorea</taxon>
        <taxon>Rhabditida</taxon>
        <taxon>Tylenchina</taxon>
        <taxon>Panagrolaimomorpha</taxon>
        <taxon>Strongyloidoidea</taxon>
        <taxon>Strongyloididae</taxon>
        <taxon>Strongyloides</taxon>
    </lineage>
</organism>
<keyword evidence="1" id="KW-1133">Transmembrane helix</keyword>
<dbReference type="SUPFAM" id="SSF54534">
    <property type="entry name" value="FKBP-like"/>
    <property type="match status" value="1"/>
</dbReference>
<dbReference type="InterPro" id="IPR018253">
    <property type="entry name" value="DnaJ_domain_CS"/>
</dbReference>
<reference evidence="4" key="1">
    <citation type="submission" date="2024-02" db="UniProtKB">
        <authorList>
            <consortium name="WormBaseParasite"/>
        </authorList>
    </citation>
    <scope>IDENTIFICATION</scope>
</reference>
<proteinExistence type="predicted"/>
<dbReference type="InterPro" id="IPR052448">
    <property type="entry name" value="DnaJ_C16_autophagy_reg"/>
</dbReference>
<keyword evidence="1" id="KW-0472">Membrane</keyword>
<dbReference type="SUPFAM" id="SSF46565">
    <property type="entry name" value="Chaperone J-domain"/>
    <property type="match status" value="1"/>
</dbReference>
<name>A0AAF5I3V5_STRER</name>
<dbReference type="AlphaFoldDB" id="A0AAF5I3V5"/>
<dbReference type="SUPFAM" id="SSF52833">
    <property type="entry name" value="Thioredoxin-like"/>
    <property type="match status" value="1"/>
</dbReference>
<keyword evidence="1" id="KW-0812">Transmembrane</keyword>
<sequence length="1218" mass="142212">ATKTYFKMKLSTLNLVISIICVLFTTIVHCTEFENPYKVLGISKTASNEEIKKAYKHPDKNSAPEANEKFMSIKQAYELLSNPLKKERFDKYGTVDETHQNDFHNHFHQFKSYFQHFNEYSYQGFQEEEKFLSKHRISYRYYSNNILPKTYKKPYLIYAYSSYCYICFKKASIWKDAVQDLEPLGYGIATVNDVFDGDLLDNLRVPSLPSILVVVEGRIIHFRTESSLLDSKMIRHFALNAIPTHFITRINDYPALRRFLDQWEVSNKISILILSQKENPRMRHLLNAMQFSTFAKFGYFYLTDSTDSKAIKSALNIQYSNHDHIMIFNDNPQNGPVARLVLNSGSKRQEMEQIINLINHHKFLSMPRISSTEYFDEICPVSSRSYKQICVILPVMESDADKDFIKTFRRFVIGFKNTLHNENFHFSYIYINQQWDFMEKFTDLITPSDNEKDGKTIDILVLWRYENDRTKVMWLPDAWTNDESKISIFADSLLNNLDKVVAGSLKLTKTAKIIPLKDEYYPSWFTRFSHNTIRAIEMFWYHFTKKEALPVLSATFTFIFILFIGYLLNYLKPSLNKTKVGEKDKNKNVSTEYNWHPDDPKISKKGTLDGSRQVLTKEQKCWKDMEPLLHELRAETYYGMIRLLKPGCRSLVILVDEESKDILLKQFATYVWPLRNNKTFSFGYLMVNKNLSFFRLLLEHTLPAQEGDGTNVKNSMVNRLKDINPKQTLGTVIAICGWKLYFSMYHPMHVNPRRRDVLGFDDSDEYTESENEYENNTTDGRSRRHLLRHVKKNCAIKLEEVLDGLPNWIDRIFKYFSKELKMSVELEGLKKATEKNERLMSELKWIRGDVTQRISNDIKNSKRDTNSMEVKFKMFSRKKILCVGKGEPIGKVDGTKVYFHYETYLPDKIYSGDEFPSDPSLYTCIDSTRRSWPKGFGREMEIVIGKQFQLEFFEYAISTMKSGEVAFFDAAPNIIANYATVSSRLRDMVKRETDNKKSNEPHISSCCGNSLKHGTGYEELDKWNENPIALRFKFEITKIMFPGTYDPDDWQLDDTDKLSRAESLRLEGNSLVTQKDYEGAIEKYGRALTLIDQLLLKETPKSSEYLAIDMLNIPLYSNLSLCFLKLNKTRDCIKTATEALKRDPKCEKALYRRAEGYINEWQLQEAEADLEALKNISPENIQLYKIGMGKVNEARVKHQQTQAKYAKKMFPNANINKE</sequence>
<dbReference type="InterPro" id="IPR036869">
    <property type="entry name" value="J_dom_sf"/>
</dbReference>
<dbReference type="Gene3D" id="3.10.50.40">
    <property type="match status" value="1"/>
</dbReference>
<dbReference type="SMART" id="SM00271">
    <property type="entry name" value="DnaJ"/>
    <property type="match status" value="1"/>
</dbReference>
<evidence type="ECO:0000256" key="1">
    <source>
        <dbReference type="SAM" id="Phobius"/>
    </source>
</evidence>
<dbReference type="GO" id="GO:0003755">
    <property type="term" value="F:peptidyl-prolyl cis-trans isomerase activity"/>
    <property type="evidence" value="ECO:0007669"/>
    <property type="project" value="InterPro"/>
</dbReference>
<dbReference type="PANTHER" id="PTHR44303:SF2">
    <property type="entry name" value="DNAJ HOMOLOG SUBFAMILY C MEMBER 16"/>
    <property type="match status" value="1"/>
</dbReference>
<feature type="transmembrane region" description="Helical" evidence="1">
    <location>
        <begin position="548"/>
        <end position="568"/>
    </location>
</feature>
<dbReference type="PROSITE" id="PS50076">
    <property type="entry name" value="DNAJ_2"/>
    <property type="match status" value="1"/>
</dbReference>
<dbReference type="SMART" id="SM00028">
    <property type="entry name" value="TPR"/>
    <property type="match status" value="3"/>
</dbReference>
<dbReference type="CDD" id="cd06257">
    <property type="entry name" value="DnaJ"/>
    <property type="match status" value="1"/>
</dbReference>
<dbReference type="PROSITE" id="PS00636">
    <property type="entry name" value="DNAJ_1"/>
    <property type="match status" value="1"/>
</dbReference>
<dbReference type="PANTHER" id="PTHR44303">
    <property type="entry name" value="DNAJ HOMOLOG SUBFAMILY C MEMBER 16"/>
    <property type="match status" value="1"/>
</dbReference>
<feature type="domain" description="J" evidence="2">
    <location>
        <begin position="35"/>
        <end position="93"/>
    </location>
</feature>
<evidence type="ECO:0000313" key="4">
    <source>
        <dbReference type="WBParaSite" id="TCONS_00015662.p1"/>
    </source>
</evidence>
<dbReference type="WBParaSite" id="TCONS_00015662.p1">
    <property type="protein sequence ID" value="TCONS_00015662.p1"/>
    <property type="gene ID" value="XLOC_010324"/>
</dbReference>
<dbReference type="InterPro" id="IPR036249">
    <property type="entry name" value="Thioredoxin-like_sf"/>
</dbReference>
<dbReference type="InterPro" id="IPR056277">
    <property type="entry name" value="PPIase_AIP"/>
</dbReference>